<dbReference type="Proteomes" id="UP000017840">
    <property type="component" value="Unassembled WGS sequence"/>
</dbReference>
<dbReference type="PATRIC" id="fig|1324957.4.peg.2207"/>
<dbReference type="Pfam" id="PF01844">
    <property type="entry name" value="HNH"/>
    <property type="match status" value="1"/>
</dbReference>
<evidence type="ECO:0000313" key="3">
    <source>
        <dbReference type="Proteomes" id="UP000017840"/>
    </source>
</evidence>
<dbReference type="CDD" id="cd00085">
    <property type="entry name" value="HNHc"/>
    <property type="match status" value="1"/>
</dbReference>
<accession>V4HBF8</accession>
<organism evidence="2 3">
    <name type="scientific">Candidatus Halobonum tyrrellensis G22</name>
    <dbReference type="NCBI Taxonomy" id="1324957"/>
    <lineage>
        <taxon>Archaea</taxon>
        <taxon>Methanobacteriati</taxon>
        <taxon>Methanobacteriota</taxon>
        <taxon>Stenosarchaea group</taxon>
        <taxon>Halobacteria</taxon>
        <taxon>Halobacteriales</taxon>
        <taxon>Haloferacaceae</taxon>
        <taxon>Candidatus Halobonum</taxon>
    </lineage>
</organism>
<gene>
    <name evidence="2" type="ORF">K933_10854</name>
</gene>
<name>V4HBF8_9EURY</name>
<feature type="domain" description="HNH" evidence="1">
    <location>
        <begin position="1"/>
        <end position="31"/>
    </location>
</feature>
<dbReference type="RefSeq" id="WP_023394753.1">
    <property type="nucleotide sequence ID" value="NZ_ASGZ01000035.1"/>
</dbReference>
<dbReference type="eggNOG" id="arCOG06811">
    <property type="taxonomic scope" value="Archaea"/>
</dbReference>
<dbReference type="InterPro" id="IPR002711">
    <property type="entry name" value="HNH"/>
</dbReference>
<sequence length="52" mass="6019">MHHLHRRSDGGADDPDNVVALCPNCHRRVHHGREGETFEADLVERVRDRSFD</sequence>
<evidence type="ECO:0000259" key="1">
    <source>
        <dbReference type="Pfam" id="PF01844"/>
    </source>
</evidence>
<keyword evidence="2" id="KW-0378">Hydrolase</keyword>
<reference evidence="2 3" key="1">
    <citation type="journal article" date="2013" name="Genome Announc.">
        <title>Draft Genome Sequence of 'Candidatus Halobonum tyrrellensis' Strain G22, Isolated from the Hypersaline Waters of Lake Tyrrell, Australia.</title>
        <authorList>
            <person name="Ugalde J.A."/>
            <person name="Narasingarao P."/>
            <person name="Kuo S."/>
            <person name="Podell S."/>
            <person name="Allen E.E."/>
        </authorList>
    </citation>
    <scope>NUCLEOTIDE SEQUENCE [LARGE SCALE GENOMIC DNA]</scope>
    <source>
        <strain evidence="2 3">G22</strain>
    </source>
</reference>
<keyword evidence="3" id="KW-1185">Reference proteome</keyword>
<keyword evidence="2" id="KW-0540">Nuclease</keyword>
<evidence type="ECO:0000313" key="2">
    <source>
        <dbReference type="EMBL" id="ESP88045.1"/>
    </source>
</evidence>
<comment type="caution">
    <text evidence="2">The sequence shown here is derived from an EMBL/GenBank/DDBJ whole genome shotgun (WGS) entry which is preliminary data.</text>
</comment>
<proteinExistence type="predicted"/>
<dbReference type="Gene3D" id="1.10.30.50">
    <property type="match status" value="1"/>
</dbReference>
<dbReference type="GO" id="GO:0004519">
    <property type="term" value="F:endonuclease activity"/>
    <property type="evidence" value="ECO:0007669"/>
    <property type="project" value="UniProtKB-KW"/>
</dbReference>
<dbReference type="EMBL" id="ASGZ01000035">
    <property type="protein sequence ID" value="ESP88045.1"/>
    <property type="molecule type" value="Genomic_DNA"/>
</dbReference>
<dbReference type="GO" id="GO:0003676">
    <property type="term" value="F:nucleic acid binding"/>
    <property type="evidence" value="ECO:0007669"/>
    <property type="project" value="InterPro"/>
</dbReference>
<dbReference type="GO" id="GO:0008270">
    <property type="term" value="F:zinc ion binding"/>
    <property type="evidence" value="ECO:0007669"/>
    <property type="project" value="InterPro"/>
</dbReference>
<dbReference type="InterPro" id="IPR003615">
    <property type="entry name" value="HNH_nuc"/>
</dbReference>
<protein>
    <submittedName>
        <fullName evidence="2">Putative restriction endonuclease</fullName>
    </submittedName>
</protein>
<dbReference type="AlphaFoldDB" id="V4HBF8"/>
<keyword evidence="2" id="KW-0255">Endonuclease</keyword>